<evidence type="ECO:0000259" key="20">
    <source>
        <dbReference type="PROSITE" id="PS50857"/>
    </source>
</evidence>
<evidence type="ECO:0000256" key="2">
    <source>
        <dbReference type="ARBA" id="ARBA00007866"/>
    </source>
</evidence>
<accession>A0A7T4WNW7</accession>
<dbReference type="CDD" id="cd13912">
    <property type="entry name" value="CcO_II_C"/>
    <property type="match status" value="1"/>
</dbReference>
<evidence type="ECO:0000256" key="6">
    <source>
        <dbReference type="ARBA" id="ARBA00022660"/>
    </source>
</evidence>
<dbReference type="PANTHER" id="PTHR22888:SF9">
    <property type="entry name" value="CYTOCHROME C OXIDASE SUBUNIT 2"/>
    <property type="match status" value="1"/>
</dbReference>
<dbReference type="EMBL" id="MT898425">
    <property type="protein sequence ID" value="QQD78145.1"/>
    <property type="molecule type" value="Genomic_DNA"/>
</dbReference>
<dbReference type="PANTHER" id="PTHR22888">
    <property type="entry name" value="CYTOCHROME C OXIDASE, SUBUNIT II"/>
    <property type="match status" value="1"/>
</dbReference>
<evidence type="ECO:0000256" key="9">
    <source>
        <dbReference type="ARBA" id="ARBA00022792"/>
    </source>
</evidence>
<dbReference type="InterPro" id="IPR045187">
    <property type="entry name" value="CcO_II"/>
</dbReference>
<name>A0A7T4WNW7_9HYME</name>
<proteinExistence type="inferred from homology"/>
<keyword evidence="11" id="KW-1278">Translocase</keyword>
<dbReference type="PROSITE" id="PS50857">
    <property type="entry name" value="COX2_CUA"/>
    <property type="match status" value="1"/>
</dbReference>
<comment type="function">
    <text evidence="18">Component of the cytochrome c oxidase, the last enzyme in the mitochondrial electron transport chain which drives oxidative phosphorylation. The respiratory chain contains 3 multisubunit complexes succinate dehydrogenase (complex II, CII), ubiquinol-cytochrome c oxidoreductase (cytochrome b-c1 complex, complex III, CIII) and cytochrome c oxidase (complex IV, CIV), that cooperate to transfer electrons derived from NADH and succinate to molecular oxygen, creating an electrochemical gradient over the inner membrane that drives transmembrane transport and the ATP synthase. Cytochrome c oxidase is the component of the respiratory chain that catalyzes the reduction of oxygen to water. Electrons originating from reduced cytochrome c in the intermembrane space (IMS) are transferred via the dinuclear copper A center (CU(A)) of subunit 2 and heme A of subunit 1 to the active site in subunit 1, a binuclear center (BNC) formed by heme A3 and copper B (CU(B)). The BNC reduces molecular oxygen to 2 water molecules using 4 electrons from cytochrome c in the IMS and 4 protons from the mitochondrial matrix.</text>
</comment>
<keyword evidence="9 18" id="KW-0999">Mitochondrion inner membrane</keyword>
<evidence type="ECO:0000256" key="19">
    <source>
        <dbReference type="SAM" id="Phobius"/>
    </source>
</evidence>
<dbReference type="GeneID" id="65341378"/>
<dbReference type="Pfam" id="PF02790">
    <property type="entry name" value="COX2_TM"/>
    <property type="match status" value="1"/>
</dbReference>
<comment type="subcellular location">
    <subcellularLocation>
        <location evidence="1 18">Mitochondrion inner membrane</location>
        <topology evidence="1 18">Multi-pass membrane protein</topology>
    </subcellularLocation>
</comment>
<keyword evidence="10" id="KW-0460">Magnesium</keyword>
<evidence type="ECO:0000256" key="13">
    <source>
        <dbReference type="ARBA" id="ARBA00022989"/>
    </source>
</evidence>
<reference evidence="22" key="2">
    <citation type="journal article" date="2021" name="Insects">
        <title>Comparative Mitogenomic Analysis of Two Cuckoo Bees (Apoidea: Anthophila: Megachilidae) with Phylogenetic Implications.</title>
        <authorList>
            <person name="Lu H."/>
            <person name="He B."/>
            <person name="Hao Y."/>
            <person name="Zhou Z."/>
            <person name="Su C."/>
            <person name="Huang D."/>
        </authorList>
    </citation>
    <scope>NUCLEOTIDE SEQUENCE</scope>
</reference>
<evidence type="ECO:0000313" key="22">
    <source>
        <dbReference type="EMBL" id="QQD78145.1"/>
    </source>
</evidence>
<feature type="domain" description="Cytochrome oxidase subunit II transmembrane region profile" evidence="21">
    <location>
        <begin position="1"/>
        <end position="91"/>
    </location>
</feature>
<evidence type="ECO:0000256" key="4">
    <source>
        <dbReference type="ARBA" id="ARBA00015946"/>
    </source>
</evidence>
<evidence type="ECO:0000256" key="10">
    <source>
        <dbReference type="ARBA" id="ARBA00022842"/>
    </source>
</evidence>
<evidence type="ECO:0000256" key="3">
    <source>
        <dbReference type="ARBA" id="ARBA00011164"/>
    </source>
</evidence>
<dbReference type="InterPro" id="IPR011759">
    <property type="entry name" value="Cyt_c_oxidase_su2_TM_dom"/>
</dbReference>
<dbReference type="InterPro" id="IPR001505">
    <property type="entry name" value="Copper_CuA"/>
</dbReference>
<evidence type="ECO:0000256" key="1">
    <source>
        <dbReference type="ARBA" id="ARBA00004448"/>
    </source>
</evidence>
<evidence type="ECO:0000256" key="18">
    <source>
        <dbReference type="RuleBase" id="RU000457"/>
    </source>
</evidence>
<dbReference type="PROSITE" id="PS00078">
    <property type="entry name" value="COX2"/>
    <property type="match status" value="1"/>
</dbReference>
<evidence type="ECO:0000256" key="16">
    <source>
        <dbReference type="ARBA" id="ARBA00023136"/>
    </source>
</evidence>
<keyword evidence="7 18" id="KW-0812">Transmembrane</keyword>
<reference evidence="22" key="1">
    <citation type="submission" date="2020-08" db="EMBL/GenBank/DDBJ databases">
        <authorList>
            <person name="Lu H.H."/>
            <person name="He B."/>
            <person name="Huang D.Y."/>
        </authorList>
    </citation>
    <scope>NUCLEOTIDE SEQUENCE</scope>
</reference>
<dbReference type="PRINTS" id="PR01166">
    <property type="entry name" value="CYCOXIDASEII"/>
</dbReference>
<evidence type="ECO:0000256" key="12">
    <source>
        <dbReference type="ARBA" id="ARBA00022982"/>
    </source>
</evidence>
<dbReference type="GO" id="GO:0005507">
    <property type="term" value="F:copper ion binding"/>
    <property type="evidence" value="ECO:0007669"/>
    <property type="project" value="InterPro"/>
</dbReference>
<dbReference type="GO" id="GO:0042773">
    <property type="term" value="P:ATP synthesis coupled electron transport"/>
    <property type="evidence" value="ECO:0007669"/>
    <property type="project" value="TreeGrafter"/>
</dbReference>
<dbReference type="SUPFAM" id="SSF81464">
    <property type="entry name" value="Cytochrome c oxidase subunit II-like, transmembrane region"/>
    <property type="match status" value="1"/>
</dbReference>
<keyword evidence="13 19" id="KW-1133">Transmembrane helix</keyword>
<dbReference type="FunFam" id="2.60.40.420:FF:000001">
    <property type="entry name" value="Cytochrome c oxidase subunit 2"/>
    <property type="match status" value="1"/>
</dbReference>
<dbReference type="AlphaFoldDB" id="A0A7T4WNW7"/>
<dbReference type="Gene3D" id="2.60.40.420">
    <property type="entry name" value="Cupredoxins - blue copper proteins"/>
    <property type="match status" value="1"/>
</dbReference>
<dbReference type="GO" id="GO:0004129">
    <property type="term" value="F:cytochrome-c oxidase activity"/>
    <property type="evidence" value="ECO:0007669"/>
    <property type="project" value="UniProtKB-EC"/>
</dbReference>
<feature type="domain" description="Cytochrome oxidase subunit II copper A binding" evidence="20">
    <location>
        <begin position="93"/>
        <end position="224"/>
    </location>
</feature>
<comment type="cofactor">
    <cofactor evidence="18">
        <name>Cu cation</name>
        <dbReference type="ChEBI" id="CHEBI:23378"/>
    </cofactor>
    <text evidence="18">Binds a copper A center.</text>
</comment>
<comment type="subunit">
    <text evidence="3">Component of the cytochrome c oxidase (complex IV, CIV), a multisubunit enzyme composed of a catalytic core of 3 subunits and several supernumerary subunits. The complex exists as a monomer or a dimer and forms supercomplexes (SCs) in the inner mitochondrial membrane with ubiquinol-cytochrome c oxidoreductase (cytochrome b-c1 complex, complex III, CIII).</text>
</comment>
<dbReference type="PROSITE" id="PS50999">
    <property type="entry name" value="COX2_TM"/>
    <property type="match status" value="1"/>
</dbReference>
<keyword evidence="12 18" id="KW-0249">Electron transport</keyword>
<gene>
    <name evidence="22" type="primary">cox2</name>
</gene>
<evidence type="ECO:0000256" key="5">
    <source>
        <dbReference type="ARBA" id="ARBA00022448"/>
    </source>
</evidence>
<feature type="transmembrane region" description="Helical" evidence="19">
    <location>
        <begin position="63"/>
        <end position="81"/>
    </location>
</feature>
<keyword evidence="6 18" id="KW-0679">Respiratory chain</keyword>
<dbReference type="Pfam" id="PF00116">
    <property type="entry name" value="COX2"/>
    <property type="match status" value="1"/>
</dbReference>
<organism evidence="22">
    <name type="scientific">Coelioxys fenestrata</name>
    <dbReference type="NCBI Taxonomy" id="621226"/>
    <lineage>
        <taxon>Eukaryota</taxon>
        <taxon>Metazoa</taxon>
        <taxon>Ecdysozoa</taxon>
        <taxon>Arthropoda</taxon>
        <taxon>Hexapoda</taxon>
        <taxon>Insecta</taxon>
        <taxon>Pterygota</taxon>
        <taxon>Neoptera</taxon>
        <taxon>Endopterygota</taxon>
        <taxon>Hymenoptera</taxon>
        <taxon>Apocrita</taxon>
        <taxon>Aculeata</taxon>
        <taxon>Apoidea</taxon>
        <taxon>Anthophila</taxon>
        <taxon>Megachilidae</taxon>
        <taxon>Megachilinae</taxon>
        <taxon>Coelioxys</taxon>
    </lineage>
</organism>
<keyword evidence="15 18" id="KW-0496">Mitochondrion</keyword>
<evidence type="ECO:0000256" key="7">
    <source>
        <dbReference type="ARBA" id="ARBA00022692"/>
    </source>
</evidence>
<comment type="catalytic activity">
    <reaction evidence="17">
        <text>4 Fe(II)-[cytochrome c] + O2 + 8 H(+)(in) = 4 Fe(III)-[cytochrome c] + 2 H2O + 4 H(+)(out)</text>
        <dbReference type="Rhea" id="RHEA:11436"/>
        <dbReference type="Rhea" id="RHEA-COMP:10350"/>
        <dbReference type="Rhea" id="RHEA-COMP:14399"/>
        <dbReference type="ChEBI" id="CHEBI:15377"/>
        <dbReference type="ChEBI" id="CHEBI:15378"/>
        <dbReference type="ChEBI" id="CHEBI:15379"/>
        <dbReference type="ChEBI" id="CHEBI:29033"/>
        <dbReference type="ChEBI" id="CHEBI:29034"/>
        <dbReference type="EC" id="7.1.1.9"/>
    </reaction>
    <physiologicalReaction direction="left-to-right" evidence="17">
        <dbReference type="Rhea" id="RHEA:11437"/>
    </physiologicalReaction>
</comment>
<protein>
    <recommendedName>
        <fullName evidence="4 18">Cytochrome c oxidase subunit 2</fullName>
    </recommendedName>
</protein>
<dbReference type="Gene3D" id="1.10.287.90">
    <property type="match status" value="1"/>
</dbReference>
<feature type="transmembrane region" description="Helical" evidence="19">
    <location>
        <begin position="20"/>
        <end position="43"/>
    </location>
</feature>
<evidence type="ECO:0000256" key="14">
    <source>
        <dbReference type="ARBA" id="ARBA00023008"/>
    </source>
</evidence>
<dbReference type="InterPro" id="IPR036257">
    <property type="entry name" value="Cyt_c_oxidase_su2_TM_sf"/>
</dbReference>
<dbReference type="RefSeq" id="YP_010131884.1">
    <property type="nucleotide sequence ID" value="NC_056369.1"/>
</dbReference>
<dbReference type="InterPro" id="IPR008972">
    <property type="entry name" value="Cupredoxin"/>
</dbReference>
<evidence type="ECO:0000256" key="15">
    <source>
        <dbReference type="ARBA" id="ARBA00023128"/>
    </source>
</evidence>
<comment type="similarity">
    <text evidence="2 18">Belongs to the cytochrome c oxidase subunit 2 family.</text>
</comment>
<keyword evidence="8 18" id="KW-0479">Metal-binding</keyword>
<keyword evidence="16 18" id="KW-0472">Membrane</keyword>
<keyword evidence="14 18" id="KW-0186">Copper</keyword>
<geneLocation type="mitochondrion" evidence="22"/>
<dbReference type="InterPro" id="IPR034210">
    <property type="entry name" value="CcO_II_C"/>
</dbReference>
<dbReference type="SUPFAM" id="SSF49503">
    <property type="entry name" value="Cupredoxins"/>
    <property type="match status" value="1"/>
</dbReference>
<evidence type="ECO:0000256" key="17">
    <source>
        <dbReference type="ARBA" id="ARBA00049512"/>
    </source>
</evidence>
<sequence length="226" mass="26948">MATWYMYSFQNSNSPYADNLISFHNYTSMMLIMITSITLFLLYNILYNKFSNRFLLKNHNIEIIWTLLPMLILIFICFPSLKTLYLIDELWNPVFFTIKAIGHQWYWSYEYPDFNNFEFDSFMVKIYKLDNFRLLDVDNRMIVPYKIPMRFLTTSIDVIHSWTIPSMGIKLDATPGRINQGNIYPMRPGIFYGQCSEICGANHSFMPITMESTSLKLFFSWIKLMY</sequence>
<evidence type="ECO:0000259" key="21">
    <source>
        <dbReference type="PROSITE" id="PS50999"/>
    </source>
</evidence>
<dbReference type="InterPro" id="IPR002429">
    <property type="entry name" value="CcO_II-like_C"/>
</dbReference>
<keyword evidence="5 18" id="KW-0813">Transport</keyword>
<evidence type="ECO:0000256" key="11">
    <source>
        <dbReference type="ARBA" id="ARBA00022967"/>
    </source>
</evidence>
<dbReference type="GO" id="GO:0005743">
    <property type="term" value="C:mitochondrial inner membrane"/>
    <property type="evidence" value="ECO:0007669"/>
    <property type="project" value="UniProtKB-SubCell"/>
</dbReference>
<evidence type="ECO:0000256" key="8">
    <source>
        <dbReference type="ARBA" id="ARBA00022723"/>
    </source>
</evidence>